<proteinExistence type="predicted"/>
<sequence>MTKTDIEEVELASDDVHSPGQICVPRVQVIEQSLRGSSLPAMSIDPPIGRETLWLAAHIRE</sequence>
<gene>
    <name evidence="1" type="ORF">CITCOLO1_LOCUS5631</name>
</gene>
<evidence type="ECO:0000313" key="2">
    <source>
        <dbReference type="Proteomes" id="UP001642487"/>
    </source>
</evidence>
<evidence type="ECO:0000313" key="1">
    <source>
        <dbReference type="EMBL" id="CAK9313893.1"/>
    </source>
</evidence>
<protein>
    <submittedName>
        <fullName evidence="1">Uncharacterized protein</fullName>
    </submittedName>
</protein>
<accession>A0ABP0Y0D5</accession>
<feature type="non-terminal residue" evidence="1">
    <location>
        <position position="61"/>
    </location>
</feature>
<reference evidence="1 2" key="1">
    <citation type="submission" date="2024-03" db="EMBL/GenBank/DDBJ databases">
        <authorList>
            <person name="Gkanogiannis A."/>
            <person name="Becerra Lopez-Lavalle L."/>
        </authorList>
    </citation>
    <scope>NUCLEOTIDE SEQUENCE [LARGE SCALE GENOMIC DNA]</scope>
</reference>
<keyword evidence="2" id="KW-1185">Reference proteome</keyword>
<dbReference type="Proteomes" id="UP001642487">
    <property type="component" value="Chromosome 11"/>
</dbReference>
<dbReference type="EMBL" id="OZ021745">
    <property type="protein sequence ID" value="CAK9313893.1"/>
    <property type="molecule type" value="Genomic_DNA"/>
</dbReference>
<organism evidence="1 2">
    <name type="scientific">Citrullus colocynthis</name>
    <name type="common">colocynth</name>
    <dbReference type="NCBI Taxonomy" id="252529"/>
    <lineage>
        <taxon>Eukaryota</taxon>
        <taxon>Viridiplantae</taxon>
        <taxon>Streptophyta</taxon>
        <taxon>Embryophyta</taxon>
        <taxon>Tracheophyta</taxon>
        <taxon>Spermatophyta</taxon>
        <taxon>Magnoliopsida</taxon>
        <taxon>eudicotyledons</taxon>
        <taxon>Gunneridae</taxon>
        <taxon>Pentapetalae</taxon>
        <taxon>rosids</taxon>
        <taxon>fabids</taxon>
        <taxon>Cucurbitales</taxon>
        <taxon>Cucurbitaceae</taxon>
        <taxon>Benincaseae</taxon>
        <taxon>Citrullus</taxon>
    </lineage>
</organism>
<name>A0ABP0Y0D5_9ROSI</name>